<evidence type="ECO:0000313" key="3">
    <source>
        <dbReference type="Proteomes" id="UP000236161"/>
    </source>
</evidence>
<keyword evidence="3" id="KW-1185">Reference proteome</keyword>
<name>A0A2I0AL48_9ASPA</name>
<reference evidence="2 3" key="1">
    <citation type="journal article" date="2017" name="Nature">
        <title>The Apostasia genome and the evolution of orchids.</title>
        <authorList>
            <person name="Zhang G.Q."/>
            <person name="Liu K.W."/>
            <person name="Li Z."/>
            <person name="Lohaus R."/>
            <person name="Hsiao Y.Y."/>
            <person name="Niu S.C."/>
            <person name="Wang J.Y."/>
            <person name="Lin Y.C."/>
            <person name="Xu Q."/>
            <person name="Chen L.J."/>
            <person name="Yoshida K."/>
            <person name="Fujiwara S."/>
            <person name="Wang Z.W."/>
            <person name="Zhang Y.Q."/>
            <person name="Mitsuda N."/>
            <person name="Wang M."/>
            <person name="Liu G.H."/>
            <person name="Pecoraro L."/>
            <person name="Huang H.X."/>
            <person name="Xiao X.J."/>
            <person name="Lin M."/>
            <person name="Wu X.Y."/>
            <person name="Wu W.L."/>
            <person name="Chen Y.Y."/>
            <person name="Chang S.B."/>
            <person name="Sakamoto S."/>
            <person name="Ohme-Takagi M."/>
            <person name="Yagi M."/>
            <person name="Zeng S.J."/>
            <person name="Shen C.Y."/>
            <person name="Yeh C.M."/>
            <person name="Luo Y.B."/>
            <person name="Tsai W.C."/>
            <person name="Van de Peer Y."/>
            <person name="Liu Z.J."/>
        </authorList>
    </citation>
    <scope>NUCLEOTIDE SEQUENCE [LARGE SCALE GENOMIC DNA]</scope>
    <source>
        <strain evidence="3">cv. Shenzhen</strain>
        <tissue evidence="2">Stem</tissue>
    </source>
</reference>
<evidence type="ECO:0000313" key="2">
    <source>
        <dbReference type="EMBL" id="PKA56292.1"/>
    </source>
</evidence>
<feature type="compositionally biased region" description="Low complexity" evidence="1">
    <location>
        <begin position="23"/>
        <end position="42"/>
    </location>
</feature>
<feature type="region of interest" description="Disordered" evidence="1">
    <location>
        <begin position="16"/>
        <end position="42"/>
    </location>
</feature>
<dbReference type="OrthoDB" id="689823at2759"/>
<organism evidence="2 3">
    <name type="scientific">Apostasia shenzhenica</name>
    <dbReference type="NCBI Taxonomy" id="1088818"/>
    <lineage>
        <taxon>Eukaryota</taxon>
        <taxon>Viridiplantae</taxon>
        <taxon>Streptophyta</taxon>
        <taxon>Embryophyta</taxon>
        <taxon>Tracheophyta</taxon>
        <taxon>Spermatophyta</taxon>
        <taxon>Magnoliopsida</taxon>
        <taxon>Liliopsida</taxon>
        <taxon>Asparagales</taxon>
        <taxon>Orchidaceae</taxon>
        <taxon>Apostasioideae</taxon>
        <taxon>Apostasia</taxon>
    </lineage>
</organism>
<gene>
    <name evidence="2" type="ORF">AXF42_Ash011222</name>
</gene>
<proteinExistence type="predicted"/>
<sequence length="148" mass="16174">MGKKLGLHSLFFRSAKDHKPRYSSSSSSSSFPFSSSPPSWTWSSCRNPRTHSFRKAGDDVCKTANSIYFDSSESFPAFSEEEAASFSTMSASDESPTAEPAECFIRGLRSSGRLFFEPGSTSPSIMEEAGVPFKESVVLAMESLDPLQ</sequence>
<protein>
    <submittedName>
        <fullName evidence="2">Uncharacterized protein</fullName>
    </submittedName>
</protein>
<dbReference type="EMBL" id="KZ451974">
    <property type="protein sequence ID" value="PKA56292.1"/>
    <property type="molecule type" value="Genomic_DNA"/>
</dbReference>
<accession>A0A2I0AL48</accession>
<dbReference type="Proteomes" id="UP000236161">
    <property type="component" value="Unassembled WGS sequence"/>
</dbReference>
<dbReference type="AlphaFoldDB" id="A0A2I0AL48"/>
<dbReference type="STRING" id="1088818.A0A2I0AL48"/>
<evidence type="ECO:0000256" key="1">
    <source>
        <dbReference type="SAM" id="MobiDB-lite"/>
    </source>
</evidence>